<evidence type="ECO:0000313" key="1">
    <source>
        <dbReference type="EMBL" id="MEQ2279219.1"/>
    </source>
</evidence>
<keyword evidence="2" id="KW-1185">Reference proteome</keyword>
<comment type="caution">
    <text evidence="1">The sequence shown here is derived from an EMBL/GenBank/DDBJ whole genome shotgun (WGS) entry which is preliminary data.</text>
</comment>
<organism evidence="1 2">
    <name type="scientific">Ameca splendens</name>
    <dbReference type="NCBI Taxonomy" id="208324"/>
    <lineage>
        <taxon>Eukaryota</taxon>
        <taxon>Metazoa</taxon>
        <taxon>Chordata</taxon>
        <taxon>Craniata</taxon>
        <taxon>Vertebrata</taxon>
        <taxon>Euteleostomi</taxon>
        <taxon>Actinopterygii</taxon>
        <taxon>Neopterygii</taxon>
        <taxon>Teleostei</taxon>
        <taxon>Neoteleostei</taxon>
        <taxon>Acanthomorphata</taxon>
        <taxon>Ovalentaria</taxon>
        <taxon>Atherinomorphae</taxon>
        <taxon>Cyprinodontiformes</taxon>
        <taxon>Goodeidae</taxon>
        <taxon>Ameca</taxon>
    </lineage>
</organism>
<evidence type="ECO:0000313" key="2">
    <source>
        <dbReference type="Proteomes" id="UP001469553"/>
    </source>
</evidence>
<gene>
    <name evidence="1" type="ORF">AMECASPLE_007190</name>
</gene>
<accession>A0ABV0XCP9</accession>
<dbReference type="Proteomes" id="UP001469553">
    <property type="component" value="Unassembled WGS sequence"/>
</dbReference>
<reference evidence="1 2" key="1">
    <citation type="submission" date="2021-06" db="EMBL/GenBank/DDBJ databases">
        <authorList>
            <person name="Palmer J.M."/>
        </authorList>
    </citation>
    <scope>NUCLEOTIDE SEQUENCE [LARGE SCALE GENOMIC DNA]</scope>
    <source>
        <strain evidence="1 2">AS_MEX2019</strain>
        <tissue evidence="1">Muscle</tissue>
    </source>
</reference>
<proteinExistence type="predicted"/>
<name>A0ABV0XCP9_9TELE</name>
<dbReference type="EMBL" id="JAHRIP010000361">
    <property type="protein sequence ID" value="MEQ2279219.1"/>
    <property type="molecule type" value="Genomic_DNA"/>
</dbReference>
<sequence length="108" mass="12457">MQVSRQRKLWWSEEVEQRLPFWGSELAIPLLVIGLQRYISFPSPQSRTPSLSRGCWNKRYATQASSDPDALHFLRKVPKAATHWLNVSEPAPCHLQVLEPTLHCLKLP</sequence>
<protein>
    <submittedName>
        <fullName evidence="1">Uncharacterized protein</fullName>
    </submittedName>
</protein>